<dbReference type="EMBL" id="CP084167">
    <property type="protein sequence ID" value="UJG44023.1"/>
    <property type="molecule type" value="Genomic_DNA"/>
</dbReference>
<dbReference type="AlphaFoldDB" id="A0A9Y1FPX5"/>
<sequence>MDIKIFEGKLLDKEIIFGLDTKNKLLVFQSEGKFLRPRDSNKELVKIPDDIDLSKIKKNSPEINKIIKSYASNAKIMGTAFNAFLNAYIFQEASELIDQLDEKGKEFFDKIISYIHEPIFLRNGSCSFDYFKEAKVISRYAIMDLELIINTLIKNIKEVLFNNKEPVSIFPLRYSTKELSDSDIEKMSEIYLNKLKQWFKWRKVLKQNENVYAYIIHWIYHIIEALYPENQESIKEILDDANQAELFNNIELISVLNSNETKYEADSLSSISLNKHLIYYLTEEFLISGKEIRIKEFDSSTFGWHNVLLSIGNMYTSLPIFSALNPPSNFVGSSLYEWALSNFNFSALRGNQQIDPYNLMPNVLHLYLSIAAKDANSSVEIKYIVAKLINSLLNDKSLKDALSWQKQTKAAMQGKTITNEEVTEKEVEEAKETLKEIIENYTKDLEGLEEERKKHLDEIIGNYQINNKSYEEIKEKKDELLKIKKELLDTLTDVQKDFLISIMMVSKDDKELEQFADLFSVFNKYNSLGVPNDIYDYLLLIWVGSIAEKGSINWLFEKGEELNEEEEIKLLTSICLKNNTVLAGYKSKQYPLIESTAPTFILQSAQNLKELIIAKDLKEEYDIYTPLLKQLKKIY</sequence>
<organism evidence="2">
    <name type="scientific">Candidatus Heimdallarchaeum endolithica</name>
    <dbReference type="NCBI Taxonomy" id="2876572"/>
    <lineage>
        <taxon>Archaea</taxon>
        <taxon>Promethearchaeati</taxon>
        <taxon>Candidatus Heimdallarchaeota</taxon>
        <taxon>Candidatus Heimdallarchaeia (ex Rinke et al. 2021) (nom. nud.)</taxon>
        <taxon>Candidatus Heimdallarchaeales</taxon>
        <taxon>Candidatus Heimdallarchaeaceae</taxon>
        <taxon>Candidatus Heimdallarchaeum</taxon>
    </lineage>
</organism>
<reference evidence="2" key="1">
    <citation type="journal article" date="2022" name="Nat. Microbiol.">
        <title>Unique mobile elements and scalable gene flow at the prokaryote-eukaryote boundary revealed by circularized Asgard archaea genomes.</title>
        <authorList>
            <person name="Wu F."/>
            <person name="Speth D.R."/>
            <person name="Philosof A."/>
            <person name="Cremiere A."/>
            <person name="Narayanan A."/>
            <person name="Barco R.A."/>
            <person name="Connon S.A."/>
            <person name="Amend J.P."/>
            <person name="Antoshechkin I.A."/>
            <person name="Orphan V.J."/>
        </authorList>
    </citation>
    <scope>NUCLEOTIDE SEQUENCE</scope>
    <source>
        <strain evidence="2">PR6</strain>
    </source>
</reference>
<keyword evidence="1" id="KW-0175">Coiled coil</keyword>
<accession>A0A9Y1FPX5</accession>
<protein>
    <submittedName>
        <fullName evidence="2">Uncharacterized protein</fullName>
    </submittedName>
</protein>
<evidence type="ECO:0000256" key="1">
    <source>
        <dbReference type="SAM" id="Coils"/>
    </source>
</evidence>
<name>A0A9Y1FPX5_9ARCH</name>
<evidence type="ECO:0000313" key="2">
    <source>
        <dbReference type="EMBL" id="UJG44023.1"/>
    </source>
</evidence>
<proteinExistence type="predicted"/>
<gene>
    <name evidence="2" type="ORF">K9W46_02300</name>
</gene>
<feature type="coiled-coil region" evidence="1">
    <location>
        <begin position="420"/>
        <end position="490"/>
    </location>
</feature>
<dbReference type="Proteomes" id="UP001200513">
    <property type="component" value="Chromosome"/>
</dbReference>